<evidence type="ECO:0008006" key="3">
    <source>
        <dbReference type="Google" id="ProtNLM"/>
    </source>
</evidence>
<keyword evidence="2" id="KW-1185">Reference proteome</keyword>
<dbReference type="Proteomes" id="UP000006038">
    <property type="component" value="Unassembled WGS sequence"/>
</dbReference>
<reference evidence="1" key="1">
    <citation type="submission" date="2013-04" db="UniProtKB">
        <authorList>
            <consortium name="EnsemblPlants"/>
        </authorList>
    </citation>
    <scope>IDENTIFICATION</scope>
</reference>
<protein>
    <recommendedName>
        <fullName evidence="3">Ubiquitin-like domain-containing protein</fullName>
    </recommendedName>
</protein>
<sequence length="123" mass="14066">MAQRERVAIRVRAHDGRSIVVTLAASATVKDLRAALRSSFAPALASPDFHLFLKGAKLIAERGREPPHRLRRVHIFHPSHRQVDAAPSRWPRLETVVEVECAESLEHVLRAKTQVFLAWRRRR</sequence>
<name>J3L8W2_ORYBR</name>
<dbReference type="AlphaFoldDB" id="J3L8W2"/>
<organism evidence="1">
    <name type="scientific">Oryza brachyantha</name>
    <name type="common">malo sina</name>
    <dbReference type="NCBI Taxonomy" id="4533"/>
    <lineage>
        <taxon>Eukaryota</taxon>
        <taxon>Viridiplantae</taxon>
        <taxon>Streptophyta</taxon>
        <taxon>Embryophyta</taxon>
        <taxon>Tracheophyta</taxon>
        <taxon>Spermatophyta</taxon>
        <taxon>Magnoliopsida</taxon>
        <taxon>Liliopsida</taxon>
        <taxon>Poales</taxon>
        <taxon>Poaceae</taxon>
        <taxon>BOP clade</taxon>
        <taxon>Oryzoideae</taxon>
        <taxon>Oryzeae</taxon>
        <taxon>Oryzinae</taxon>
        <taxon>Oryza</taxon>
    </lineage>
</organism>
<dbReference type="Gramene" id="OB02G10790.1">
    <property type="protein sequence ID" value="OB02G10790.1"/>
    <property type="gene ID" value="OB02G10790"/>
</dbReference>
<dbReference type="HOGENOM" id="CLU_2018748_0_0_1"/>
<dbReference type="EnsemblPlants" id="OB02G10790.1">
    <property type="protein sequence ID" value="OB02G10790.1"/>
    <property type="gene ID" value="OB02G10790"/>
</dbReference>
<proteinExistence type="predicted"/>
<evidence type="ECO:0000313" key="1">
    <source>
        <dbReference type="EnsemblPlants" id="OB02G10790.1"/>
    </source>
</evidence>
<accession>J3L8W2</accession>
<evidence type="ECO:0000313" key="2">
    <source>
        <dbReference type="Proteomes" id="UP000006038"/>
    </source>
</evidence>